<accession>A0A133XL74</accession>
<evidence type="ECO:0000256" key="1">
    <source>
        <dbReference type="ARBA" id="ARBA00023122"/>
    </source>
</evidence>
<evidence type="ECO:0000313" key="5">
    <source>
        <dbReference type="Proteomes" id="UP000070186"/>
    </source>
</evidence>
<dbReference type="RefSeq" id="WP_066881194.1">
    <property type="nucleotide sequence ID" value="NZ_LODL01000010.1"/>
</dbReference>
<name>A0A133XL74_9RHOO</name>
<dbReference type="SMART" id="SM00116">
    <property type="entry name" value="CBS"/>
    <property type="match status" value="2"/>
</dbReference>
<feature type="domain" description="CBS" evidence="3">
    <location>
        <begin position="76"/>
        <end position="132"/>
    </location>
</feature>
<keyword evidence="5" id="KW-1185">Reference proteome</keyword>
<evidence type="ECO:0000256" key="2">
    <source>
        <dbReference type="PROSITE-ProRule" id="PRU00703"/>
    </source>
</evidence>
<dbReference type="InterPro" id="IPR046342">
    <property type="entry name" value="CBS_dom_sf"/>
</dbReference>
<sequence>MKTLKQMLSGKHRPLAVVAPTDSVFHALSVMAQNDVGALLVLDGEQLVGIFSERDYARKIILHGKSSKETLVREIMSDRVAYVTPSATLDECMALMTEKRFRHLPVLNEDNSIAGMISIGDLVKETISSQQFLITQLERYIAG</sequence>
<proteinExistence type="predicted"/>
<dbReference type="InterPro" id="IPR000644">
    <property type="entry name" value="CBS_dom"/>
</dbReference>
<dbReference type="Gene3D" id="3.10.580.10">
    <property type="entry name" value="CBS-domain"/>
    <property type="match status" value="1"/>
</dbReference>
<dbReference type="GO" id="GO:0016301">
    <property type="term" value="F:kinase activity"/>
    <property type="evidence" value="ECO:0007669"/>
    <property type="project" value="UniProtKB-KW"/>
</dbReference>
<dbReference type="STRING" id="281362.AT959_04910"/>
<dbReference type="Pfam" id="PF00571">
    <property type="entry name" value="CBS"/>
    <property type="match status" value="2"/>
</dbReference>
<keyword evidence="4" id="KW-0418">Kinase</keyword>
<gene>
    <name evidence="4" type="ORF">AT959_04910</name>
</gene>
<dbReference type="PANTHER" id="PTHR43080">
    <property type="entry name" value="CBS DOMAIN-CONTAINING PROTEIN CBSX3, MITOCHONDRIAL"/>
    <property type="match status" value="1"/>
</dbReference>
<organism evidence="4 5">
    <name type="scientific">Dechloromonas denitrificans</name>
    <dbReference type="NCBI Taxonomy" id="281362"/>
    <lineage>
        <taxon>Bacteria</taxon>
        <taxon>Pseudomonadati</taxon>
        <taxon>Pseudomonadota</taxon>
        <taxon>Betaproteobacteria</taxon>
        <taxon>Rhodocyclales</taxon>
        <taxon>Azonexaceae</taxon>
        <taxon>Dechloromonas</taxon>
    </lineage>
</organism>
<dbReference type="InterPro" id="IPR044725">
    <property type="entry name" value="CBSX3_CBS_dom"/>
</dbReference>
<evidence type="ECO:0000259" key="3">
    <source>
        <dbReference type="PROSITE" id="PS51371"/>
    </source>
</evidence>
<dbReference type="SUPFAM" id="SSF54631">
    <property type="entry name" value="CBS-domain pair"/>
    <property type="match status" value="1"/>
</dbReference>
<reference evidence="4 5" key="1">
    <citation type="submission" date="2015-12" db="EMBL/GenBank/DDBJ databases">
        <title>Nitrous oxide reduction kinetics distinguish bacteria harboring typical versus atypical NosZ.</title>
        <authorList>
            <person name="Yoon S."/>
            <person name="Nissen S."/>
            <person name="Park D."/>
            <person name="Sanford R.A."/>
            <person name="Loeffler F.E."/>
        </authorList>
    </citation>
    <scope>NUCLEOTIDE SEQUENCE [LARGE SCALE GENOMIC DNA]</scope>
    <source>
        <strain evidence="4 5">ATCC BAA-841</strain>
    </source>
</reference>
<dbReference type="PANTHER" id="PTHR43080:SF2">
    <property type="entry name" value="CBS DOMAIN-CONTAINING PROTEIN"/>
    <property type="match status" value="1"/>
</dbReference>
<dbReference type="Proteomes" id="UP000070186">
    <property type="component" value="Unassembled WGS sequence"/>
</dbReference>
<dbReference type="InterPro" id="IPR051257">
    <property type="entry name" value="Diverse_CBS-Domain"/>
</dbReference>
<dbReference type="PROSITE" id="PS51371">
    <property type="entry name" value="CBS"/>
    <property type="match status" value="2"/>
</dbReference>
<feature type="domain" description="CBS" evidence="3">
    <location>
        <begin position="7"/>
        <end position="67"/>
    </location>
</feature>
<protein>
    <submittedName>
        <fullName evidence="4">Histidine kinase</fullName>
    </submittedName>
</protein>
<dbReference type="CDD" id="cd04623">
    <property type="entry name" value="CBS_pair_bac_euk"/>
    <property type="match status" value="1"/>
</dbReference>
<keyword evidence="4" id="KW-0808">Transferase</keyword>
<dbReference type="EMBL" id="LODL01000010">
    <property type="protein sequence ID" value="KXB31700.1"/>
    <property type="molecule type" value="Genomic_DNA"/>
</dbReference>
<keyword evidence="1 2" id="KW-0129">CBS domain</keyword>
<comment type="caution">
    <text evidence="4">The sequence shown here is derived from an EMBL/GenBank/DDBJ whole genome shotgun (WGS) entry which is preliminary data.</text>
</comment>
<evidence type="ECO:0000313" key="4">
    <source>
        <dbReference type="EMBL" id="KXB31700.1"/>
    </source>
</evidence>
<dbReference type="AlphaFoldDB" id="A0A133XL74"/>